<evidence type="ECO:0000313" key="3">
    <source>
        <dbReference type="Proteomes" id="UP000283509"/>
    </source>
</evidence>
<protein>
    <submittedName>
        <fullName evidence="2">Uncharacterized protein</fullName>
    </submittedName>
</protein>
<dbReference type="EMBL" id="QCYY01002443">
    <property type="protein sequence ID" value="ROT70310.1"/>
    <property type="molecule type" value="Genomic_DNA"/>
</dbReference>
<name>A0A3R7M8Y9_PENVA</name>
<feature type="compositionally biased region" description="Polar residues" evidence="1">
    <location>
        <begin position="110"/>
        <end position="130"/>
    </location>
</feature>
<reference evidence="2 3" key="2">
    <citation type="submission" date="2019-01" db="EMBL/GenBank/DDBJ databases">
        <title>The decoding of complex shrimp genome reveals the adaptation for benthos swimmer, frequently molting mechanism and breeding impact on genome.</title>
        <authorList>
            <person name="Sun Y."/>
            <person name="Gao Y."/>
            <person name="Yu Y."/>
        </authorList>
    </citation>
    <scope>NUCLEOTIDE SEQUENCE [LARGE SCALE GENOMIC DNA]</scope>
    <source>
        <tissue evidence="2">Muscle</tissue>
    </source>
</reference>
<gene>
    <name evidence="2" type="ORF">C7M84_011410</name>
</gene>
<sequence>MIHTINNAQGRTRISLGDKCLVEILHHHASQRGSCYTHSTTKETVTIAFKRVNDSVHVRLPEEEELRYFTAVSPALFQARLNMQVWGHSVITSYSYGEKGKHDCGHRRLQQPSSGHRSPQRPSSGRENPQQPLPDRESSKASSL</sequence>
<accession>A0A3R7M8Y9</accession>
<reference evidence="2 3" key="1">
    <citation type="submission" date="2018-04" db="EMBL/GenBank/DDBJ databases">
        <authorList>
            <person name="Zhang X."/>
            <person name="Yuan J."/>
            <person name="Li F."/>
            <person name="Xiang J."/>
        </authorList>
    </citation>
    <scope>NUCLEOTIDE SEQUENCE [LARGE SCALE GENOMIC DNA]</scope>
    <source>
        <tissue evidence="2">Muscle</tissue>
    </source>
</reference>
<dbReference type="Proteomes" id="UP000283509">
    <property type="component" value="Unassembled WGS sequence"/>
</dbReference>
<proteinExistence type="predicted"/>
<comment type="caution">
    <text evidence="2">The sequence shown here is derived from an EMBL/GenBank/DDBJ whole genome shotgun (WGS) entry which is preliminary data.</text>
</comment>
<dbReference type="OrthoDB" id="10629761at2759"/>
<evidence type="ECO:0000313" key="2">
    <source>
        <dbReference type="EMBL" id="ROT70310.1"/>
    </source>
</evidence>
<evidence type="ECO:0000256" key="1">
    <source>
        <dbReference type="SAM" id="MobiDB-lite"/>
    </source>
</evidence>
<dbReference type="AlphaFoldDB" id="A0A3R7M8Y9"/>
<feature type="compositionally biased region" description="Basic and acidic residues" evidence="1">
    <location>
        <begin position="134"/>
        <end position="144"/>
    </location>
</feature>
<keyword evidence="3" id="KW-1185">Reference proteome</keyword>
<organism evidence="2 3">
    <name type="scientific">Penaeus vannamei</name>
    <name type="common">Whiteleg shrimp</name>
    <name type="synonym">Litopenaeus vannamei</name>
    <dbReference type="NCBI Taxonomy" id="6689"/>
    <lineage>
        <taxon>Eukaryota</taxon>
        <taxon>Metazoa</taxon>
        <taxon>Ecdysozoa</taxon>
        <taxon>Arthropoda</taxon>
        <taxon>Crustacea</taxon>
        <taxon>Multicrustacea</taxon>
        <taxon>Malacostraca</taxon>
        <taxon>Eumalacostraca</taxon>
        <taxon>Eucarida</taxon>
        <taxon>Decapoda</taxon>
        <taxon>Dendrobranchiata</taxon>
        <taxon>Penaeoidea</taxon>
        <taxon>Penaeidae</taxon>
        <taxon>Penaeus</taxon>
    </lineage>
</organism>
<feature type="region of interest" description="Disordered" evidence="1">
    <location>
        <begin position="97"/>
        <end position="144"/>
    </location>
</feature>